<accession>A0ABZ0UBH2</accession>
<reference evidence="2" key="1">
    <citation type="submission" date="2023-10" db="EMBL/GenBank/DDBJ databases">
        <title>Genome sequence of Blautia coccoides DSM 935.</title>
        <authorList>
            <person name="Boeer T."/>
            <person name="Bengelsdorf F.R."/>
            <person name="Daniel R."/>
            <person name="Poehlein A."/>
        </authorList>
    </citation>
    <scope>NUCLEOTIDE SEQUENCE [LARGE SCALE GENOMIC DNA]</scope>
    <source>
        <strain evidence="2">DSM 935</strain>
    </source>
</reference>
<feature type="transmembrane region" description="Helical" evidence="1">
    <location>
        <begin position="12"/>
        <end position="32"/>
    </location>
</feature>
<evidence type="ECO:0000256" key="1">
    <source>
        <dbReference type="SAM" id="Phobius"/>
    </source>
</evidence>
<keyword evidence="1" id="KW-1133">Transmembrane helix</keyword>
<gene>
    <name evidence="2" type="ORF">BLCOC_29140</name>
</gene>
<dbReference type="EMBL" id="CP136422">
    <property type="protein sequence ID" value="WPX74557.1"/>
    <property type="molecule type" value="Genomic_DNA"/>
</dbReference>
<evidence type="ECO:0000313" key="3">
    <source>
        <dbReference type="Proteomes" id="UP001325248"/>
    </source>
</evidence>
<name>A0ABZ0UBH2_9FIRM</name>
<organism evidence="2 3">
    <name type="scientific">Blautia producta</name>
    <dbReference type="NCBI Taxonomy" id="33035"/>
    <lineage>
        <taxon>Bacteria</taxon>
        <taxon>Bacillati</taxon>
        <taxon>Bacillota</taxon>
        <taxon>Clostridia</taxon>
        <taxon>Lachnospirales</taxon>
        <taxon>Lachnospiraceae</taxon>
        <taxon>Blautia</taxon>
    </lineage>
</organism>
<proteinExistence type="predicted"/>
<sequence>MSGRMYWRQQAVPILLQVLCLCAASLYLRALGLTWFQILPLGMVYMGVLVLWNLICFLKKRLTIKESQ</sequence>
<keyword evidence="3" id="KW-1185">Reference proteome</keyword>
<protein>
    <submittedName>
        <fullName evidence="2">Uncharacterized protein</fullName>
    </submittedName>
</protein>
<evidence type="ECO:0000313" key="2">
    <source>
        <dbReference type="EMBL" id="WPX74557.1"/>
    </source>
</evidence>
<feature type="transmembrane region" description="Helical" evidence="1">
    <location>
        <begin position="38"/>
        <end position="58"/>
    </location>
</feature>
<keyword evidence="1" id="KW-0472">Membrane</keyword>
<keyword evidence="1" id="KW-0812">Transmembrane</keyword>
<dbReference type="Proteomes" id="UP001325248">
    <property type="component" value="Chromosome"/>
</dbReference>